<dbReference type="PANTHER" id="PTHR11864">
    <property type="entry name" value="PRE-MRNA-PROCESSING PROTEIN PRP40"/>
    <property type="match status" value="1"/>
</dbReference>
<organism evidence="3 4">
    <name type="scientific">Durusdinium trenchii</name>
    <dbReference type="NCBI Taxonomy" id="1381693"/>
    <lineage>
        <taxon>Eukaryota</taxon>
        <taxon>Sar</taxon>
        <taxon>Alveolata</taxon>
        <taxon>Dinophyceae</taxon>
        <taxon>Suessiales</taxon>
        <taxon>Symbiodiniaceae</taxon>
        <taxon>Durusdinium</taxon>
    </lineage>
</organism>
<proteinExistence type="predicted"/>
<feature type="domain" description="WW" evidence="2">
    <location>
        <begin position="314"/>
        <end position="340"/>
    </location>
</feature>
<dbReference type="PROSITE" id="PS50020">
    <property type="entry name" value="WW_DOMAIN_2"/>
    <property type="match status" value="6"/>
</dbReference>
<dbReference type="InterPro" id="IPR036020">
    <property type="entry name" value="WW_dom_sf"/>
</dbReference>
<keyword evidence="4" id="KW-1185">Reference proteome</keyword>
<dbReference type="SUPFAM" id="SSF51045">
    <property type="entry name" value="WW domain"/>
    <property type="match status" value="5"/>
</dbReference>
<dbReference type="Gene3D" id="2.20.70.10">
    <property type="match status" value="5"/>
</dbReference>
<accession>A0ABP0M0F2</accession>
<protein>
    <recommendedName>
        <fullName evidence="2">WW domain-containing protein</fullName>
    </recommendedName>
</protein>
<feature type="compositionally biased region" description="Low complexity" evidence="1">
    <location>
        <begin position="386"/>
        <end position="401"/>
    </location>
</feature>
<dbReference type="SMART" id="SM00456">
    <property type="entry name" value="WW"/>
    <property type="match status" value="6"/>
</dbReference>
<feature type="domain" description="WW" evidence="2">
    <location>
        <begin position="111"/>
        <end position="141"/>
    </location>
</feature>
<feature type="region of interest" description="Disordered" evidence="1">
    <location>
        <begin position="364"/>
        <end position="424"/>
    </location>
</feature>
<feature type="domain" description="WW" evidence="2">
    <location>
        <begin position="463"/>
        <end position="497"/>
    </location>
</feature>
<comment type="caution">
    <text evidence="3">The sequence shown here is derived from an EMBL/GenBank/DDBJ whole genome shotgun (WGS) entry which is preliminary data.</text>
</comment>
<evidence type="ECO:0000313" key="3">
    <source>
        <dbReference type="EMBL" id="CAK9044152.1"/>
    </source>
</evidence>
<feature type="compositionally biased region" description="Polar residues" evidence="1">
    <location>
        <begin position="402"/>
        <end position="412"/>
    </location>
</feature>
<dbReference type="Proteomes" id="UP001642464">
    <property type="component" value="Unassembled WGS sequence"/>
</dbReference>
<feature type="domain" description="WW" evidence="2">
    <location>
        <begin position="237"/>
        <end position="271"/>
    </location>
</feature>
<dbReference type="InterPro" id="IPR001202">
    <property type="entry name" value="WW_dom"/>
</dbReference>
<sequence>MIERSWGEYFRVQNVLSPGEEKLLHVFELSLRGLPLPAPWSMWCDKEKNAFFFTNSSTGETSWIHPLHHLFLELAAVGRRFVELPPSSRPELLAALNRTWEAEARAEIMRWHSAFDDRNGGKVEYFYNVETKAVMWERPVDALLPGFYLKKEFLKNLNTNFGKPEFVQPIFDPKSKPSQLANLPGGGGGGGGGGGQAAGPQHPTEEGFEHYLVSRGVLSLPADEDLLEVFQSALKGAPLPAPWSMWFDKTTRTLFFTNTTTCETQWSHPLHRLLEDLAKVGRRVLSIPFGMRAEHLAALNRTWDSDARAEILKWQTANEDGREYYYNVETNDVMWERPVDAVLPAFYLKKQFLKKLSLSHQEKVSDQRRAEPALLPQLPIRRDSGSTKPSTATTVTSTMSSPQSDDVSGTRQRTSKTRRASRKLSDVAQLDDNWEYYLTTQGIVNVPGEENLLRVFQSVLKRAPMPAPWKVWHDKLNNRFFFVKKSTGATSWQHPLNSVLQELAGIARHHFTLPESRQADHISMWGSTWDAQADVEIAKWNAATDEDDMEYFFNSETNETMWERPEDVVLPELFLRRQFLTKLAALQCHSKEEAEAQKVESECEIAEAVPASVKRPTIRATVKAISPKPQRKGIQQKGIVLRSTRPAAREVQDDSEAVIGVLTEAVQGDVDAPVYTFDFEAQAVSVGIEAAQHVEGSFEKAKSAAKAAGLSARAAALNIFEQSVAAGRAALAVVPTLPASERAKAAAISAAEVHVGNLAEQLQAAALAAYATSQDFDDRKHATEQATTFVARELGPGTADPESLQQLTGDATLFASAVNLGIHSCKALQLDEEQASAAGSAAAFYVFREGGRNELASAVAACAASQTARNAGWAPDAQVQATVSAAKQAGSSPGQLEEIARRAAHDAGIKDSLKSVLARAGTLVEKGGRAEPLSSDNDLEQTVTEDAKSFSFAAPDSSLTMLYEQIDSSPQSSTLETASSFGQTGRLSLTGSQRFRGLCTIDEVQSALTDAERCLAAFEEERKLQMKTLHRKRSRNKLAKDRLPRDIEVAMTEAQKILSTFDDERRLQLQMFKNSRNRSGRF</sequence>
<reference evidence="3 4" key="1">
    <citation type="submission" date="2024-02" db="EMBL/GenBank/DDBJ databases">
        <authorList>
            <person name="Chen Y."/>
            <person name="Shah S."/>
            <person name="Dougan E. K."/>
            <person name="Thang M."/>
            <person name="Chan C."/>
        </authorList>
    </citation>
    <scope>NUCLEOTIDE SEQUENCE [LARGE SCALE GENOMIC DNA]</scope>
</reference>
<dbReference type="CDD" id="cd00201">
    <property type="entry name" value="WW"/>
    <property type="match status" value="4"/>
</dbReference>
<feature type="region of interest" description="Disordered" evidence="1">
    <location>
        <begin position="177"/>
        <end position="204"/>
    </location>
</feature>
<feature type="compositionally biased region" description="Basic residues" evidence="1">
    <location>
        <begin position="413"/>
        <end position="422"/>
    </location>
</feature>
<feature type="domain" description="WW" evidence="2">
    <location>
        <begin position="34"/>
        <end position="68"/>
    </location>
</feature>
<dbReference type="PANTHER" id="PTHR11864:SF35">
    <property type="entry name" value="WW DOMAIN-CONTAINING PROTEIN"/>
    <property type="match status" value="1"/>
</dbReference>
<feature type="compositionally biased region" description="Gly residues" evidence="1">
    <location>
        <begin position="184"/>
        <end position="197"/>
    </location>
</feature>
<evidence type="ECO:0000256" key="1">
    <source>
        <dbReference type="SAM" id="MobiDB-lite"/>
    </source>
</evidence>
<gene>
    <name evidence="3" type="ORF">SCF082_LOCUS25127</name>
</gene>
<dbReference type="PROSITE" id="PS01159">
    <property type="entry name" value="WW_DOMAIN_1"/>
    <property type="match status" value="3"/>
</dbReference>
<dbReference type="InterPro" id="IPR039726">
    <property type="entry name" value="Prp40-like"/>
</dbReference>
<name>A0ABP0M0F2_9DINO</name>
<evidence type="ECO:0000313" key="4">
    <source>
        <dbReference type="Proteomes" id="UP001642464"/>
    </source>
</evidence>
<feature type="domain" description="WW" evidence="2">
    <location>
        <begin position="540"/>
        <end position="567"/>
    </location>
</feature>
<evidence type="ECO:0000259" key="2">
    <source>
        <dbReference type="PROSITE" id="PS50020"/>
    </source>
</evidence>
<dbReference type="EMBL" id="CAXAMM010018779">
    <property type="protein sequence ID" value="CAK9044152.1"/>
    <property type="molecule type" value="Genomic_DNA"/>
</dbReference>